<dbReference type="EC" id="2.7.13.3" evidence="2"/>
<accession>A0A0P1FEY9</accession>
<comment type="catalytic activity">
    <reaction evidence="1">
        <text>ATP + protein L-histidine = ADP + protein N-phospho-L-histidine.</text>
        <dbReference type="EC" id="2.7.13.3"/>
    </reaction>
</comment>
<dbReference type="InterPro" id="IPR003661">
    <property type="entry name" value="HisK_dim/P_dom"/>
</dbReference>
<gene>
    <name evidence="9" type="primary">luxQ_2</name>
    <name evidence="9" type="ORF">THS5294_00507</name>
</gene>
<dbReference type="Pfam" id="PF00512">
    <property type="entry name" value="HisKA"/>
    <property type="match status" value="1"/>
</dbReference>
<evidence type="ECO:0000259" key="6">
    <source>
        <dbReference type="PROSITE" id="PS50109"/>
    </source>
</evidence>
<dbReference type="Gene3D" id="3.40.50.2300">
    <property type="match status" value="1"/>
</dbReference>
<dbReference type="EMBL" id="CYRX01000009">
    <property type="protein sequence ID" value="CUH59224.1"/>
    <property type="molecule type" value="Genomic_DNA"/>
</dbReference>
<keyword evidence="9" id="KW-0808">Transferase</keyword>
<sequence length="539" mass="58719">MHYLQHELYERLGAGGDILDFLMEAGGDGISYRDVKSPNEGWMSRGFWRALGYDPDAEPCKGFWQDVVHPDDLEKVNTDFQAHATDPVQPHEQVVRYKHGETGKWVWVRCRAIALRDESGTPVRMLGVHSDVTALHEAEGMLRGTVEELMDARTDLEAAVQAKIAFLEQISHEIRTPMNGILGMAQALVMQDLPIEATSQVAVINRSATALLTLLNDLLDMAQIEAGTTAIEMAPVAPFELLHDAAILFECMARDKGLDIVTLGDQTLPPQVLASGRTIRQVIGNLVSNAVKYAGKGTIEVRAYLRQGATPGAHTLLVSVVDTGPGIPDAQKDAVFDRFSQGDVVPGQGEGGPGLGLPIARQLCQLHGGDLTLTDTPGGGATFNATFVVQSPNQAPQEVPQHYAPQQGKDPLQILVVEDNEMNQMVLKALLGHMNAELVFANNGLEGLNLVQKQTFDAGFIDIRMPVMSGTEFAQEWRALEQENAVGRLPLIACSAHVLKHQVETYVEAGFDRHLPKPVTLDGLRDCINWVRSVRGAYA</sequence>
<dbReference type="Pfam" id="PF02518">
    <property type="entry name" value="HATPase_c"/>
    <property type="match status" value="1"/>
</dbReference>
<dbReference type="SUPFAM" id="SSF52172">
    <property type="entry name" value="CheY-like"/>
    <property type="match status" value="1"/>
</dbReference>
<dbReference type="Pfam" id="PF08447">
    <property type="entry name" value="PAS_3"/>
    <property type="match status" value="1"/>
</dbReference>
<dbReference type="PROSITE" id="PS50110">
    <property type="entry name" value="RESPONSE_REGULATORY"/>
    <property type="match status" value="1"/>
</dbReference>
<dbReference type="InterPro" id="IPR000014">
    <property type="entry name" value="PAS"/>
</dbReference>
<feature type="modified residue" description="4-aspartylphosphate" evidence="5">
    <location>
        <position position="462"/>
    </location>
</feature>
<dbReference type="InterPro" id="IPR013655">
    <property type="entry name" value="PAS_fold_3"/>
</dbReference>
<dbReference type="InterPro" id="IPR035965">
    <property type="entry name" value="PAS-like_dom_sf"/>
</dbReference>
<dbReference type="InterPro" id="IPR036890">
    <property type="entry name" value="HATPase_C_sf"/>
</dbReference>
<dbReference type="PANTHER" id="PTHR45339:SF1">
    <property type="entry name" value="HYBRID SIGNAL TRANSDUCTION HISTIDINE KINASE J"/>
    <property type="match status" value="1"/>
</dbReference>
<evidence type="ECO:0000313" key="10">
    <source>
        <dbReference type="Proteomes" id="UP000051298"/>
    </source>
</evidence>
<dbReference type="Proteomes" id="UP000051298">
    <property type="component" value="Unassembled WGS sequence"/>
</dbReference>
<evidence type="ECO:0000259" key="7">
    <source>
        <dbReference type="PROSITE" id="PS50110"/>
    </source>
</evidence>
<dbReference type="CDD" id="cd17546">
    <property type="entry name" value="REC_hyHK_CKI1_RcsC-like"/>
    <property type="match status" value="1"/>
</dbReference>
<feature type="domain" description="Histidine kinase" evidence="6">
    <location>
        <begin position="169"/>
        <end position="391"/>
    </location>
</feature>
<dbReference type="STRING" id="266809.PM03_07110"/>
<organism evidence="9 10">
    <name type="scientific">Thalassobacter stenotrophicus</name>
    <dbReference type="NCBI Taxonomy" id="266809"/>
    <lineage>
        <taxon>Bacteria</taxon>
        <taxon>Pseudomonadati</taxon>
        <taxon>Pseudomonadota</taxon>
        <taxon>Alphaproteobacteria</taxon>
        <taxon>Rhodobacterales</taxon>
        <taxon>Roseobacteraceae</taxon>
        <taxon>Thalassobacter</taxon>
    </lineage>
</organism>
<dbReference type="Gene3D" id="3.30.450.20">
    <property type="entry name" value="PAS domain"/>
    <property type="match status" value="1"/>
</dbReference>
<keyword evidence="9" id="KW-0418">Kinase</keyword>
<dbReference type="SMART" id="SM00086">
    <property type="entry name" value="PAC"/>
    <property type="match status" value="1"/>
</dbReference>
<keyword evidence="3 5" id="KW-0597">Phosphoprotein</keyword>
<dbReference type="InterPro" id="IPR000700">
    <property type="entry name" value="PAS-assoc_C"/>
</dbReference>
<proteinExistence type="predicted"/>
<dbReference type="PROSITE" id="PS50113">
    <property type="entry name" value="PAC"/>
    <property type="match status" value="1"/>
</dbReference>
<dbReference type="eggNOG" id="COG2205">
    <property type="taxonomic scope" value="Bacteria"/>
</dbReference>
<dbReference type="Gene3D" id="1.10.287.130">
    <property type="match status" value="1"/>
</dbReference>
<name>A0A0P1FEY9_9RHOB</name>
<dbReference type="SMART" id="SM00388">
    <property type="entry name" value="HisKA"/>
    <property type="match status" value="1"/>
</dbReference>
<dbReference type="SUPFAM" id="SSF47384">
    <property type="entry name" value="Homodimeric domain of signal transducing histidine kinase"/>
    <property type="match status" value="1"/>
</dbReference>
<dbReference type="InterPro" id="IPR001610">
    <property type="entry name" value="PAC"/>
</dbReference>
<evidence type="ECO:0000256" key="5">
    <source>
        <dbReference type="PROSITE-ProRule" id="PRU00169"/>
    </source>
</evidence>
<dbReference type="Pfam" id="PF00072">
    <property type="entry name" value="Response_reg"/>
    <property type="match status" value="1"/>
</dbReference>
<dbReference type="SMART" id="SM00387">
    <property type="entry name" value="HATPase_c"/>
    <property type="match status" value="1"/>
</dbReference>
<feature type="domain" description="PAC" evidence="8">
    <location>
        <begin position="91"/>
        <end position="144"/>
    </location>
</feature>
<evidence type="ECO:0000256" key="3">
    <source>
        <dbReference type="ARBA" id="ARBA00022553"/>
    </source>
</evidence>
<dbReference type="InterPro" id="IPR036097">
    <property type="entry name" value="HisK_dim/P_sf"/>
</dbReference>
<feature type="domain" description="Response regulatory" evidence="7">
    <location>
        <begin position="413"/>
        <end position="532"/>
    </location>
</feature>
<dbReference type="CDD" id="cd00082">
    <property type="entry name" value="HisKA"/>
    <property type="match status" value="1"/>
</dbReference>
<evidence type="ECO:0000256" key="4">
    <source>
        <dbReference type="ARBA" id="ARBA00023012"/>
    </source>
</evidence>
<dbReference type="PRINTS" id="PR00344">
    <property type="entry name" value="BCTRLSENSOR"/>
</dbReference>
<dbReference type="InterPro" id="IPR003594">
    <property type="entry name" value="HATPase_dom"/>
</dbReference>
<reference evidence="9 10" key="1">
    <citation type="submission" date="2015-09" db="EMBL/GenBank/DDBJ databases">
        <authorList>
            <consortium name="Swine Surveillance"/>
        </authorList>
    </citation>
    <scope>NUCLEOTIDE SEQUENCE [LARGE SCALE GENOMIC DNA]</scope>
    <source>
        <strain evidence="9 10">CECT 5294</strain>
    </source>
</reference>
<dbReference type="CDD" id="cd00130">
    <property type="entry name" value="PAS"/>
    <property type="match status" value="1"/>
</dbReference>
<evidence type="ECO:0000256" key="2">
    <source>
        <dbReference type="ARBA" id="ARBA00012438"/>
    </source>
</evidence>
<dbReference type="SMART" id="SM00448">
    <property type="entry name" value="REC"/>
    <property type="match status" value="1"/>
</dbReference>
<dbReference type="GO" id="GO:0000155">
    <property type="term" value="F:phosphorelay sensor kinase activity"/>
    <property type="evidence" value="ECO:0007669"/>
    <property type="project" value="InterPro"/>
</dbReference>
<keyword evidence="4" id="KW-0902">Two-component regulatory system</keyword>
<dbReference type="InterPro" id="IPR005467">
    <property type="entry name" value="His_kinase_dom"/>
</dbReference>
<dbReference type="InterPro" id="IPR004358">
    <property type="entry name" value="Sig_transdc_His_kin-like_C"/>
</dbReference>
<dbReference type="AlphaFoldDB" id="A0A0P1FEY9"/>
<dbReference type="NCBIfam" id="TIGR00229">
    <property type="entry name" value="sensory_box"/>
    <property type="match status" value="1"/>
</dbReference>
<protein>
    <recommendedName>
        <fullName evidence="2">histidine kinase</fullName>
        <ecNumber evidence="2">2.7.13.3</ecNumber>
    </recommendedName>
</protein>
<evidence type="ECO:0000259" key="8">
    <source>
        <dbReference type="PROSITE" id="PS50113"/>
    </source>
</evidence>
<evidence type="ECO:0000256" key="1">
    <source>
        <dbReference type="ARBA" id="ARBA00000085"/>
    </source>
</evidence>
<dbReference type="Gene3D" id="3.30.565.10">
    <property type="entry name" value="Histidine kinase-like ATPase, C-terminal domain"/>
    <property type="match status" value="1"/>
</dbReference>
<dbReference type="PROSITE" id="PS50109">
    <property type="entry name" value="HIS_KIN"/>
    <property type="match status" value="1"/>
</dbReference>
<dbReference type="PANTHER" id="PTHR45339">
    <property type="entry name" value="HYBRID SIGNAL TRANSDUCTION HISTIDINE KINASE J"/>
    <property type="match status" value="1"/>
</dbReference>
<dbReference type="InterPro" id="IPR011006">
    <property type="entry name" value="CheY-like_superfamily"/>
</dbReference>
<dbReference type="SUPFAM" id="SSF55785">
    <property type="entry name" value="PYP-like sensor domain (PAS domain)"/>
    <property type="match status" value="1"/>
</dbReference>
<dbReference type="RefSeq" id="WP_058122505.1">
    <property type="nucleotide sequence ID" value="NZ_CYRX01000009.1"/>
</dbReference>
<dbReference type="SUPFAM" id="SSF55874">
    <property type="entry name" value="ATPase domain of HSP90 chaperone/DNA topoisomerase II/histidine kinase"/>
    <property type="match status" value="1"/>
</dbReference>
<evidence type="ECO:0000313" key="9">
    <source>
        <dbReference type="EMBL" id="CUH59224.1"/>
    </source>
</evidence>
<dbReference type="InterPro" id="IPR001789">
    <property type="entry name" value="Sig_transdc_resp-reg_receiver"/>
</dbReference>